<keyword evidence="1" id="KW-1133">Transmembrane helix</keyword>
<name>A0ABV4XB52_9CYAN</name>
<gene>
    <name evidence="2" type="ORF">ACE1CC_24150</name>
</gene>
<sequence>MNLIIAISISIYLAISLYFGKNWLKFFKTSSTKTPENYFLSLVILVIITISWPLVLPLYLITSLSSFVVKRLFSEKPKNTYFEESIPAVTLTATTVYQSEKF</sequence>
<accession>A0ABV4XB52</accession>
<dbReference type="Proteomes" id="UP001576774">
    <property type="component" value="Unassembled WGS sequence"/>
</dbReference>
<comment type="caution">
    <text evidence="2">The sequence shown here is derived from an EMBL/GenBank/DDBJ whole genome shotgun (WGS) entry which is preliminary data.</text>
</comment>
<organism evidence="2 3">
    <name type="scientific">Floridaenema aerugineum BLCC-F46</name>
    <dbReference type="NCBI Taxonomy" id="3153654"/>
    <lineage>
        <taxon>Bacteria</taxon>
        <taxon>Bacillati</taxon>
        <taxon>Cyanobacteriota</taxon>
        <taxon>Cyanophyceae</taxon>
        <taxon>Oscillatoriophycideae</taxon>
        <taxon>Aerosakkonematales</taxon>
        <taxon>Aerosakkonemataceae</taxon>
        <taxon>Floridanema</taxon>
        <taxon>Floridanema aerugineum</taxon>
    </lineage>
</organism>
<evidence type="ECO:0000313" key="2">
    <source>
        <dbReference type="EMBL" id="MFB2879959.1"/>
    </source>
</evidence>
<dbReference type="RefSeq" id="WP_413272993.1">
    <property type="nucleotide sequence ID" value="NZ_JBHFNQ010000186.1"/>
</dbReference>
<dbReference type="EMBL" id="JBHFNQ010000186">
    <property type="protein sequence ID" value="MFB2879959.1"/>
    <property type="molecule type" value="Genomic_DNA"/>
</dbReference>
<keyword evidence="1" id="KW-0472">Membrane</keyword>
<proteinExistence type="predicted"/>
<protein>
    <submittedName>
        <fullName evidence="2">Uncharacterized protein</fullName>
    </submittedName>
</protein>
<reference evidence="2 3" key="1">
    <citation type="submission" date="2024-09" db="EMBL/GenBank/DDBJ databases">
        <title>Floridaenema gen nov. (Aerosakkonemataceae, Aerosakkonematales ord. nov., Cyanobacteria) from benthic tropical and subtropical fresh waters, with the description of four new species.</title>
        <authorList>
            <person name="Moretto J.A."/>
            <person name="Berthold D.E."/>
            <person name="Lefler F.W."/>
            <person name="Huang I.-S."/>
            <person name="Laughinghouse H. IV."/>
        </authorList>
    </citation>
    <scope>NUCLEOTIDE SEQUENCE [LARGE SCALE GENOMIC DNA]</scope>
    <source>
        <strain evidence="2 3">BLCC-F46</strain>
    </source>
</reference>
<feature type="transmembrane region" description="Helical" evidence="1">
    <location>
        <begin position="40"/>
        <end position="61"/>
    </location>
</feature>
<keyword evidence="3" id="KW-1185">Reference proteome</keyword>
<keyword evidence="1" id="KW-0812">Transmembrane</keyword>
<evidence type="ECO:0000313" key="3">
    <source>
        <dbReference type="Proteomes" id="UP001576774"/>
    </source>
</evidence>
<evidence type="ECO:0000256" key="1">
    <source>
        <dbReference type="SAM" id="Phobius"/>
    </source>
</evidence>